<protein>
    <recommendedName>
        <fullName evidence="1">Hemerythrin-like domain-containing protein</fullName>
    </recommendedName>
</protein>
<feature type="domain" description="Hemerythrin-like" evidence="1">
    <location>
        <begin position="25"/>
        <end position="113"/>
    </location>
</feature>
<dbReference type="InterPro" id="IPR012312">
    <property type="entry name" value="Hemerythrin-like"/>
</dbReference>
<dbReference type="Pfam" id="PF01814">
    <property type="entry name" value="Hemerythrin"/>
    <property type="match status" value="1"/>
</dbReference>
<name>G8GBU1_9RHOB</name>
<organism evidence="2">
    <name type="scientific">Paracoccus ferrooxidans</name>
    <dbReference type="NCBI Taxonomy" id="327104"/>
    <lineage>
        <taxon>Bacteria</taxon>
        <taxon>Pseudomonadati</taxon>
        <taxon>Pseudomonadota</taxon>
        <taxon>Alphaproteobacteria</taxon>
        <taxon>Rhodobacterales</taxon>
        <taxon>Paracoccaceae</taxon>
        <taxon>Paracoccus</taxon>
    </lineage>
</organism>
<reference evidence="2" key="1">
    <citation type="journal article" date="2012" name="PLoS ONE">
        <title>Insights into the Transposable Mobilome of Paracoccus spp. (Alphaproteobacteria).</title>
        <authorList>
            <person name="Dziewit L."/>
            <person name="Baj J."/>
            <person name="Szuplewska M."/>
            <person name="Maj A."/>
            <person name="Tabin M."/>
            <person name="Czyzkowska A."/>
            <person name="Skrzypczyk G."/>
            <person name="Adamczuk M."/>
            <person name="Sitarek T."/>
            <person name="Stawinski P."/>
            <person name="Tudek A."/>
            <person name="Wanasz K."/>
            <person name="Wardal E."/>
            <person name="Piechucka E."/>
            <person name="Bartosik D."/>
        </authorList>
    </citation>
    <scope>NUCLEOTIDE SEQUENCE</scope>
    <source>
        <strain evidence="2">NCCB 1300066</strain>
    </source>
</reference>
<dbReference type="Gene3D" id="1.20.120.520">
    <property type="entry name" value="nmb1532 protein domain like"/>
    <property type="match status" value="1"/>
</dbReference>
<evidence type="ECO:0000313" key="2">
    <source>
        <dbReference type="EMBL" id="AET42133.1"/>
    </source>
</evidence>
<accession>G8GBU1</accession>
<dbReference type="EMBL" id="JN122276">
    <property type="protein sequence ID" value="AET42133.1"/>
    <property type="molecule type" value="Genomic_DNA"/>
</dbReference>
<sequence length="126" mass="14217">MSKTSVRRTVGTTKPVPSHLSWFMADQLASMAERVEDVHFCEVSVPEGLSVLLQRMIGEMEVRIKKEDLILFPTIRRGGILGIKQPITVMRANHAGHLRQLLAVRFEGRRAWSCRPIGQSRGKPDL</sequence>
<evidence type="ECO:0000259" key="1">
    <source>
        <dbReference type="Pfam" id="PF01814"/>
    </source>
</evidence>
<proteinExistence type="predicted"/>
<dbReference type="AlphaFoldDB" id="G8GBU1"/>